<dbReference type="EMBL" id="CAJFCJ010000007">
    <property type="protein sequence ID" value="CAD5117334.1"/>
    <property type="molecule type" value="Genomic_DNA"/>
</dbReference>
<protein>
    <submittedName>
        <fullName evidence="1">DgyrCDS6119</fullName>
    </submittedName>
</protein>
<dbReference type="AlphaFoldDB" id="A0A7I8VM81"/>
<dbReference type="OrthoDB" id="5953973at2759"/>
<accession>A0A7I8VM81</accession>
<proteinExistence type="predicted"/>
<name>A0A7I8VM81_9ANNE</name>
<keyword evidence="2" id="KW-1185">Reference proteome</keyword>
<organism evidence="1 2">
    <name type="scientific">Dimorphilus gyrociliatus</name>
    <dbReference type="NCBI Taxonomy" id="2664684"/>
    <lineage>
        <taxon>Eukaryota</taxon>
        <taxon>Metazoa</taxon>
        <taxon>Spiralia</taxon>
        <taxon>Lophotrochozoa</taxon>
        <taxon>Annelida</taxon>
        <taxon>Polychaeta</taxon>
        <taxon>Polychaeta incertae sedis</taxon>
        <taxon>Dinophilidae</taxon>
        <taxon>Dimorphilus</taxon>
    </lineage>
</organism>
<dbReference type="Proteomes" id="UP000549394">
    <property type="component" value="Unassembled WGS sequence"/>
</dbReference>
<comment type="caution">
    <text evidence="1">The sequence shown here is derived from an EMBL/GenBank/DDBJ whole genome shotgun (WGS) entry which is preliminary data.</text>
</comment>
<reference evidence="1 2" key="1">
    <citation type="submission" date="2020-08" db="EMBL/GenBank/DDBJ databases">
        <authorList>
            <person name="Hejnol A."/>
        </authorList>
    </citation>
    <scope>NUCLEOTIDE SEQUENCE [LARGE SCALE GENOMIC DNA]</scope>
</reference>
<evidence type="ECO:0000313" key="2">
    <source>
        <dbReference type="Proteomes" id="UP000549394"/>
    </source>
</evidence>
<gene>
    <name evidence="1" type="ORF">DGYR_LOCUS5870</name>
</gene>
<evidence type="ECO:0000313" key="1">
    <source>
        <dbReference type="EMBL" id="CAD5117334.1"/>
    </source>
</evidence>
<sequence>MENEILGFIAENNVISNDLISKIATENFLQDIEAELENRKIEQTQLLTVSEKPINLTEENQIVIDRNLNITYDIYGMKQYEMAVIGTYIDPRISVGFRYQVRQMRNNKLVFNRPLILKSIGQGYGKRLTFEPSSLNKNDNVFWSDSQKEGFAFSINIINTDDLFQIRAKNSKRKIGILTITEVNEEQIEKSTTFEDNRVKKKVLVSGKCLVHFKNNSSANLQLDSANEMKFSGTAFAEVAKSSKIVKINKIAEVELMGVFTKKIVRLTPLKPQ</sequence>